<reference evidence="4 5" key="1">
    <citation type="submission" date="2019-12" db="EMBL/GenBank/DDBJ databases">
        <authorList>
            <person name="Alioto T."/>
            <person name="Alioto T."/>
            <person name="Gomez Garrido J."/>
        </authorList>
    </citation>
    <scope>NUCLEOTIDE SEQUENCE [LARGE SCALE GENOMIC DNA]</scope>
</reference>
<dbReference type="EMBL" id="CACTIH010007444">
    <property type="protein sequence ID" value="CAA3013618.1"/>
    <property type="molecule type" value="Genomic_DNA"/>
</dbReference>
<dbReference type="Proteomes" id="UP000594638">
    <property type="component" value="Unassembled WGS sequence"/>
</dbReference>
<dbReference type="AlphaFoldDB" id="A0A8S0U5R4"/>
<accession>A0A8S0U5R4</accession>
<name>A0A8S0U5R4_OLEEU</name>
<evidence type="ECO:0000256" key="2">
    <source>
        <dbReference type="ARBA" id="ARBA00022737"/>
    </source>
</evidence>
<evidence type="ECO:0000256" key="3">
    <source>
        <dbReference type="PROSITE-ProRule" id="PRU00708"/>
    </source>
</evidence>
<evidence type="ECO:0000313" key="5">
    <source>
        <dbReference type="Proteomes" id="UP000594638"/>
    </source>
</evidence>
<evidence type="ECO:0000256" key="1">
    <source>
        <dbReference type="ARBA" id="ARBA00007626"/>
    </source>
</evidence>
<dbReference type="Pfam" id="PF13041">
    <property type="entry name" value="PPR_2"/>
    <property type="match status" value="1"/>
</dbReference>
<gene>
    <name evidence="4" type="ORF">OLEA9_A078822</name>
</gene>
<feature type="repeat" description="PPR" evidence="3">
    <location>
        <begin position="219"/>
        <end position="253"/>
    </location>
</feature>
<keyword evidence="5" id="KW-1185">Reference proteome</keyword>
<protein>
    <recommendedName>
        <fullName evidence="6">Pentatricopeptide repeat-containing protein</fullName>
    </recommendedName>
</protein>
<dbReference type="PANTHER" id="PTHR46128">
    <property type="entry name" value="MITOCHONDRIAL GROUP I INTRON SPLICING FACTOR CCM1"/>
    <property type="match status" value="1"/>
</dbReference>
<feature type="repeat" description="PPR" evidence="3">
    <location>
        <begin position="64"/>
        <end position="98"/>
    </location>
</feature>
<dbReference type="Pfam" id="PF12854">
    <property type="entry name" value="PPR_1"/>
    <property type="match status" value="2"/>
</dbReference>
<feature type="repeat" description="PPR" evidence="3">
    <location>
        <begin position="185"/>
        <end position="215"/>
    </location>
</feature>
<dbReference type="PROSITE" id="PS51375">
    <property type="entry name" value="PPR"/>
    <property type="match status" value="4"/>
</dbReference>
<organism evidence="4 5">
    <name type="scientific">Olea europaea subsp. europaea</name>
    <dbReference type="NCBI Taxonomy" id="158383"/>
    <lineage>
        <taxon>Eukaryota</taxon>
        <taxon>Viridiplantae</taxon>
        <taxon>Streptophyta</taxon>
        <taxon>Embryophyta</taxon>
        <taxon>Tracheophyta</taxon>
        <taxon>Spermatophyta</taxon>
        <taxon>Magnoliopsida</taxon>
        <taxon>eudicotyledons</taxon>
        <taxon>Gunneridae</taxon>
        <taxon>Pentapetalae</taxon>
        <taxon>asterids</taxon>
        <taxon>lamiids</taxon>
        <taxon>Lamiales</taxon>
        <taxon>Oleaceae</taxon>
        <taxon>Oleeae</taxon>
        <taxon>Olea</taxon>
    </lineage>
</organism>
<dbReference type="InterPro" id="IPR002885">
    <property type="entry name" value="PPR_rpt"/>
</dbReference>
<dbReference type="NCBIfam" id="TIGR00756">
    <property type="entry name" value="PPR"/>
    <property type="match status" value="4"/>
</dbReference>
<dbReference type="Gene3D" id="1.25.40.10">
    <property type="entry name" value="Tetratricopeptide repeat domain"/>
    <property type="match status" value="3"/>
</dbReference>
<dbReference type="InterPro" id="IPR050872">
    <property type="entry name" value="PPR_P_subfamily"/>
</dbReference>
<keyword evidence="2" id="KW-0677">Repeat</keyword>
<proteinExistence type="inferred from homology"/>
<dbReference type="Gramene" id="OE9A078822T1">
    <property type="protein sequence ID" value="OE9A078822C1"/>
    <property type="gene ID" value="OE9A078822"/>
</dbReference>
<evidence type="ECO:0000313" key="4">
    <source>
        <dbReference type="EMBL" id="CAA3013618.1"/>
    </source>
</evidence>
<comment type="similarity">
    <text evidence="1">Belongs to the PPR family. P subfamily.</text>
</comment>
<feature type="repeat" description="PPR" evidence="3">
    <location>
        <begin position="23"/>
        <end position="53"/>
    </location>
</feature>
<dbReference type="OrthoDB" id="1731516at2759"/>
<comment type="caution">
    <text evidence="4">The sequence shown here is derived from an EMBL/GenBank/DDBJ whole genome shotgun (WGS) entry which is preliminary data.</text>
</comment>
<dbReference type="PANTHER" id="PTHR46128:SF211">
    <property type="entry name" value="PENTACOTRIPEPTIDE-REPEAT REGION OF PRORP DOMAIN-CONTAINING PROTEIN"/>
    <property type="match status" value="1"/>
</dbReference>
<evidence type="ECO:0008006" key="6">
    <source>
        <dbReference type="Google" id="ProtNLM"/>
    </source>
</evidence>
<sequence>MEDKTGNAVVSFNKIIQMEFQPNVTSWGILTNGLCKTGNTEIALRLLKEMGDSNGIFGLRFKPNLIIYSTLIHGLCKEGLLAQGKQLFLEIKGRGIMPDWITYSALNHDLCEGVGWDETKWFFIDMVDHGKVDDSRELFVKMKIHSLTPNSVTYSVLLGGLLRNYRLADATGLIYTLERSGLNLDIDTYNCVLHGLCKAGELDLTSELFGKFSHKVLASDVTYNITNHGFSEHGHMQKANNLFLKMKNEGCAPNLISTLMQGFCNYNKASKVVELLHKMAKEIPSQMNPPYH</sequence>
<dbReference type="InterPro" id="IPR011990">
    <property type="entry name" value="TPR-like_helical_dom_sf"/>
</dbReference>
<dbReference type="Pfam" id="PF01535">
    <property type="entry name" value="PPR"/>
    <property type="match status" value="2"/>
</dbReference>